<dbReference type="SUPFAM" id="SSF52833">
    <property type="entry name" value="Thioredoxin-like"/>
    <property type="match status" value="1"/>
</dbReference>
<dbReference type="InterPro" id="IPR036249">
    <property type="entry name" value="Thioredoxin-like_sf"/>
</dbReference>
<dbReference type="Pfam" id="PF02114">
    <property type="entry name" value="Phosducin"/>
    <property type="match status" value="1"/>
</dbReference>
<feature type="domain" description="Phosducin" evidence="2">
    <location>
        <begin position="17"/>
        <end position="203"/>
    </location>
</feature>
<dbReference type="Gene3D" id="3.40.30.10">
    <property type="entry name" value="Glutaredoxin"/>
    <property type="match status" value="1"/>
</dbReference>
<organism evidence="3 4">
    <name type="scientific">Candida verbasci</name>
    <dbReference type="NCBI Taxonomy" id="1227364"/>
    <lineage>
        <taxon>Eukaryota</taxon>
        <taxon>Fungi</taxon>
        <taxon>Dikarya</taxon>
        <taxon>Ascomycota</taxon>
        <taxon>Saccharomycotina</taxon>
        <taxon>Pichiomycetes</taxon>
        <taxon>Debaryomycetaceae</taxon>
        <taxon>Candida/Lodderomyces clade</taxon>
        <taxon>Candida</taxon>
    </lineage>
</organism>
<evidence type="ECO:0000313" key="4">
    <source>
        <dbReference type="Proteomes" id="UP001152885"/>
    </source>
</evidence>
<evidence type="ECO:0000259" key="2">
    <source>
        <dbReference type="Pfam" id="PF02114"/>
    </source>
</evidence>
<reference evidence="3" key="1">
    <citation type="submission" date="2022-12" db="EMBL/GenBank/DDBJ databases">
        <authorList>
            <person name="Brejova B."/>
        </authorList>
    </citation>
    <scope>NUCLEOTIDE SEQUENCE</scope>
</reference>
<gene>
    <name evidence="3" type="ORF">CANVERA_P3901</name>
</gene>
<protein>
    <recommendedName>
        <fullName evidence="2">Phosducin domain-containing protein</fullName>
    </recommendedName>
</protein>
<name>A0A9W4TZV3_9ASCO</name>
<dbReference type="EMBL" id="CANTUO010000004">
    <property type="protein sequence ID" value="CAI5759388.1"/>
    <property type="molecule type" value="Genomic_DNA"/>
</dbReference>
<dbReference type="Proteomes" id="UP001152885">
    <property type="component" value="Unassembled WGS sequence"/>
</dbReference>
<comment type="caution">
    <text evidence="3">The sequence shown here is derived from an EMBL/GenBank/DDBJ whole genome shotgun (WGS) entry which is preliminary data.</text>
</comment>
<keyword evidence="4" id="KW-1185">Reference proteome</keyword>
<dbReference type="OrthoDB" id="10257948at2759"/>
<accession>A0A9W4TZV3</accession>
<dbReference type="AlphaFoldDB" id="A0A9W4TZV3"/>
<proteinExistence type="inferred from homology"/>
<sequence length="205" mass="24162">MKDSDIKLLEQYQTSKLNKDIESEDEDDIFKQLEDENDTELSKFRESRMQQLSKEFKRINQHESNQITELYNEKELMQLIIDKSLVLIHFYQINFDQCKSLNSVLELMKQNHPTTEIYIIQVENCPFLINKLNLKVLPALFIYKNGLELDKLIGFTKLGNELTYNNLETYLLNYGILNRKSINRTKLNYHSNAKANDSEGSDLDI</sequence>
<evidence type="ECO:0000256" key="1">
    <source>
        <dbReference type="ARBA" id="ARBA00009686"/>
    </source>
</evidence>
<dbReference type="PANTHER" id="PTHR21148">
    <property type="entry name" value="THIOREDOXIN DOMAIN-CONTAINING PROTEIN 9"/>
    <property type="match status" value="1"/>
</dbReference>
<evidence type="ECO:0000313" key="3">
    <source>
        <dbReference type="EMBL" id="CAI5759388.1"/>
    </source>
</evidence>
<dbReference type="InterPro" id="IPR024253">
    <property type="entry name" value="Phosducin_thioredoxin-like_dom"/>
</dbReference>
<comment type="similarity">
    <text evidence="1">Belongs to the phosducin family.</text>
</comment>